<feature type="region of interest" description="Disordered" evidence="6">
    <location>
        <begin position="717"/>
        <end position="738"/>
    </location>
</feature>
<dbReference type="Pfam" id="PF05631">
    <property type="entry name" value="MFS_5"/>
    <property type="match status" value="2"/>
</dbReference>
<protein>
    <submittedName>
        <fullName evidence="9">Unc-104 protein</fullName>
    </submittedName>
</protein>
<dbReference type="Gene3D" id="2.60.200.20">
    <property type="match status" value="1"/>
</dbReference>
<feature type="domain" description="Kinesin motor" evidence="8">
    <location>
        <begin position="195"/>
        <end position="548"/>
    </location>
</feature>
<evidence type="ECO:0000313" key="9">
    <source>
        <dbReference type="EMBL" id="CAE7537563.1"/>
    </source>
</evidence>
<dbReference type="InterPro" id="IPR008509">
    <property type="entry name" value="MOT2/MFSD5"/>
</dbReference>
<dbReference type="Gene3D" id="3.40.850.10">
    <property type="entry name" value="Kinesin motor domain"/>
    <property type="match status" value="1"/>
</dbReference>
<evidence type="ECO:0000259" key="8">
    <source>
        <dbReference type="PROSITE" id="PS50067"/>
    </source>
</evidence>
<keyword evidence="4" id="KW-0067">ATP-binding</keyword>
<organism evidence="9 10">
    <name type="scientific">Symbiodinium natans</name>
    <dbReference type="NCBI Taxonomy" id="878477"/>
    <lineage>
        <taxon>Eukaryota</taxon>
        <taxon>Sar</taxon>
        <taxon>Alveolata</taxon>
        <taxon>Dinophyceae</taxon>
        <taxon>Suessiales</taxon>
        <taxon>Symbiodiniaceae</taxon>
        <taxon>Symbiodinium</taxon>
    </lineage>
</organism>
<comment type="similarity">
    <text evidence="4">Belongs to the TRAFAC class myosin-kinesin ATPase superfamily. Kinesin family.</text>
</comment>
<feature type="transmembrane region" description="Helical" evidence="7">
    <location>
        <begin position="95"/>
        <end position="117"/>
    </location>
</feature>
<keyword evidence="7" id="KW-1133">Transmembrane helix</keyword>
<feature type="compositionally biased region" description="Polar residues" evidence="6">
    <location>
        <begin position="35"/>
        <end position="47"/>
    </location>
</feature>
<feature type="region of interest" description="Disordered" evidence="6">
    <location>
        <begin position="28"/>
        <end position="50"/>
    </location>
</feature>
<dbReference type="EMBL" id="CAJNDS010002593">
    <property type="protein sequence ID" value="CAE7537563.1"/>
    <property type="molecule type" value="Genomic_DNA"/>
</dbReference>
<dbReference type="Gene3D" id="1.20.1250.20">
    <property type="entry name" value="MFS general substrate transporter like domains"/>
    <property type="match status" value="2"/>
</dbReference>
<dbReference type="GO" id="GO:0005524">
    <property type="term" value="F:ATP binding"/>
    <property type="evidence" value="ECO:0007669"/>
    <property type="project" value="UniProtKB-UniRule"/>
</dbReference>
<feature type="compositionally biased region" description="Polar residues" evidence="6">
    <location>
        <begin position="1014"/>
        <end position="1028"/>
    </location>
</feature>
<evidence type="ECO:0000256" key="3">
    <source>
        <dbReference type="ARBA" id="ARBA00023175"/>
    </source>
</evidence>
<evidence type="ECO:0000256" key="5">
    <source>
        <dbReference type="SAM" id="Coils"/>
    </source>
</evidence>
<comment type="caution">
    <text evidence="9">The sequence shown here is derived from an EMBL/GenBank/DDBJ whole genome shotgun (WGS) entry which is preliminary data.</text>
</comment>
<gene>
    <name evidence="9" type="primary">unc-104</name>
    <name evidence="9" type="ORF">SNAT2548_LOCUS30131</name>
</gene>
<proteinExistence type="inferred from homology"/>
<keyword evidence="7" id="KW-0472">Membrane</keyword>
<dbReference type="InterPro" id="IPR001752">
    <property type="entry name" value="Kinesin_motor_dom"/>
</dbReference>
<feature type="region of interest" description="Disordered" evidence="6">
    <location>
        <begin position="1014"/>
        <end position="1035"/>
    </location>
</feature>
<dbReference type="InterPro" id="IPR036961">
    <property type="entry name" value="Kinesin_motor_dom_sf"/>
</dbReference>
<dbReference type="GO" id="GO:0007018">
    <property type="term" value="P:microtubule-based movement"/>
    <property type="evidence" value="ECO:0007669"/>
    <property type="project" value="InterPro"/>
</dbReference>
<keyword evidence="3 4" id="KW-0505">Motor protein</keyword>
<dbReference type="PROSITE" id="PS50067">
    <property type="entry name" value="KINESIN_MOTOR_2"/>
    <property type="match status" value="1"/>
</dbReference>
<dbReference type="GO" id="GO:0005874">
    <property type="term" value="C:microtubule"/>
    <property type="evidence" value="ECO:0007669"/>
    <property type="project" value="UniProtKB-KW"/>
</dbReference>
<feature type="binding site" evidence="4">
    <location>
        <begin position="287"/>
        <end position="294"/>
    </location>
    <ligand>
        <name>ATP</name>
        <dbReference type="ChEBI" id="CHEBI:30616"/>
    </ligand>
</feature>
<keyword evidence="1" id="KW-0493">Microtubule</keyword>
<keyword evidence="10" id="KW-1185">Reference proteome</keyword>
<dbReference type="InterPro" id="IPR027640">
    <property type="entry name" value="Kinesin-like_fam"/>
</dbReference>
<keyword evidence="4" id="KW-0547">Nucleotide-binding</keyword>
<evidence type="ECO:0000256" key="4">
    <source>
        <dbReference type="PROSITE-ProRule" id="PRU00283"/>
    </source>
</evidence>
<evidence type="ECO:0000256" key="7">
    <source>
        <dbReference type="SAM" id="Phobius"/>
    </source>
</evidence>
<feature type="transmembrane region" description="Helical" evidence="7">
    <location>
        <begin position="1418"/>
        <end position="1439"/>
    </location>
</feature>
<dbReference type="PANTHER" id="PTHR47968:SF36">
    <property type="entry name" value="KINESIN HEAVY CHAIN ISOFORM X1"/>
    <property type="match status" value="1"/>
</dbReference>
<dbReference type="SUPFAM" id="SSF103473">
    <property type="entry name" value="MFS general substrate transporter"/>
    <property type="match status" value="2"/>
</dbReference>
<dbReference type="Pfam" id="PF00225">
    <property type="entry name" value="Kinesin"/>
    <property type="match status" value="1"/>
</dbReference>
<dbReference type="InterPro" id="IPR027417">
    <property type="entry name" value="P-loop_NTPase"/>
</dbReference>
<evidence type="ECO:0000313" key="10">
    <source>
        <dbReference type="Proteomes" id="UP000604046"/>
    </source>
</evidence>
<dbReference type="OrthoDB" id="263957at2759"/>
<dbReference type="GO" id="GO:0016020">
    <property type="term" value="C:membrane"/>
    <property type="evidence" value="ECO:0007669"/>
    <property type="project" value="InterPro"/>
</dbReference>
<dbReference type="PRINTS" id="PR00380">
    <property type="entry name" value="KINESINHEAVY"/>
</dbReference>
<feature type="transmembrane region" description="Helical" evidence="7">
    <location>
        <begin position="1308"/>
        <end position="1329"/>
    </location>
</feature>
<dbReference type="Proteomes" id="UP000604046">
    <property type="component" value="Unassembled WGS sequence"/>
</dbReference>
<dbReference type="SUPFAM" id="SSF52540">
    <property type="entry name" value="P-loop containing nucleoside triphosphate hydrolases"/>
    <property type="match status" value="1"/>
</dbReference>
<accession>A0A812TTG0</accession>
<feature type="transmembrane region" description="Helical" evidence="7">
    <location>
        <begin position="1476"/>
        <end position="1499"/>
    </location>
</feature>
<feature type="transmembrane region" description="Helical" evidence="7">
    <location>
        <begin position="1451"/>
        <end position="1470"/>
    </location>
</feature>
<feature type="transmembrane region" description="Helical" evidence="7">
    <location>
        <begin position="1385"/>
        <end position="1406"/>
    </location>
</feature>
<dbReference type="SMART" id="SM00129">
    <property type="entry name" value="KISc"/>
    <property type="match status" value="1"/>
</dbReference>
<dbReference type="GO" id="GO:0008017">
    <property type="term" value="F:microtubule binding"/>
    <property type="evidence" value="ECO:0007669"/>
    <property type="project" value="InterPro"/>
</dbReference>
<keyword evidence="2 5" id="KW-0175">Coiled coil</keyword>
<sequence>MVPLAAKGFSCPTARFPPRCDTPRRERAGRVACRQTASQNFGSSRSTPARPMPFLSTERVEARFLPAWFSCVAADWLQGPYLYALFADRGLSSLAIAKLFAIGFVASAALGSVAGRLCDRIGTRCGCQLYCACAGLSCLLMHSAALPILAFSRVLGGISDSLLYTAFEAWAIEEHKCQPFSTDAGLRRLLSHREAVCVGVRLRPFVAYESGQEQCLTIEDNIVHVDPMVAEQSQKAKVLEFAFDCAMDSTNPNARSYVSQDKCYQMMAKRMVDHVLGGYFSCLFCYGQTGTGKTTTIMGKVEPVSEQGLLLRLMNDLFAEMAELQSQGCEVHCKVQMLEVYNEKIKDLLVPMSGKDGKHRPHPEVHVHPKLGVYVKGVADEPVESFENCVQLIEYGNTMKTVAATAMNAKSSRAHTIFKLMVEKRGGGDTTIVTSEAFFVDLAGRENEKTTKVSGERLVELTFINQSLMWLASCIQALAKPDTRKSMSAAASGHAMMSRFRNSKLTLLLSNALSGNSKTSMIGTLSPALANFEESYSTLTFASTVKNIKIKAKPATAVDKDALVKTLQEELHSLKEQLAEAQEKVHADTLTDKLEATEALVERYRKGWNEASSEAKRLMSQRGAALEKLGAPRWSWAMNHVLMANKVQQRQVPHLSNYSEDPHMRGRLMFHPAQPHREYSLGYNQNECDFLVPHGLGIQQITCFIRKDSEGRLFLRPAAQSDRSSSSSEEEWHPTKKADGAISSIEVNGVQLKTLQEVQLQHLDCVVLGRSVMLYAFTKPGSDIHSLPADKAVGRPSQQESLILEILGMDRAEQPGQLQMALKYMSELKSHNLDSDGATSVQEFLLMAQKAATMVEEANQITAEVKPGGQTNLKFELCTIAPILALGYGRSLCPELSVRLVRQMSPSQAKAKASAISARRASLHSSEILLEQFSSGAGGVGTDEVEVLYNWTFEKFCSRLQIMQEVWQAHSEDPENFDLDEFNHPWSEQGPSELAELRQRYDSLRESIVSASPKNMTDPQAAMQSPRSTFGPHGMRKQNERLEEENQRLRQQVSELSNSLMLHSRLGQVPQTGNNAVRVNQASFPADHTPDSIKGILDLSKTNLLLVLDLFDTLSRLSSSMLNASAACLKTTPDGSSVGGTAVDEARRRLAEASSDLANFFAETSPNLGPVGVDSIKDVSYSTYSTSSSPSAQVPQRVLPVGAVGSVGGPIVASTPWVRGPVVPSVSPRLGSGSGIDNETGQVSKRAALSILQSRPFQHSCMWSGSWLIAVLSGIVGNTVVSAIPTTHHEVRLDNWKLNTSVAMGGPAAAFDLAAIFCLIGALLISVLWQPRVPGERSTKPSSRPGRPQRSRAFLRLQRAVRDAAASWIEGLRQVHAAITADTSVILYGAVTAAFEGALFVFVFSWTPVLLAATPSLATHLGLVFSAFMASCACGSWCFNFLSARWSPERLLQPLLTLAALTLLAAAYAAKMQSVLLALASFVLFEWCVGIYFPCISTVKSRVVPDSVRTLVYSLYRVPQNAFALGVLLRVPSHSTALVVCAVALLLVEAAVCRRSPHGQREV</sequence>
<feature type="coiled-coil region" evidence="5">
    <location>
        <begin position="557"/>
        <end position="591"/>
    </location>
</feature>
<dbReference type="GO" id="GO:0015098">
    <property type="term" value="F:molybdate ion transmembrane transporter activity"/>
    <property type="evidence" value="ECO:0007669"/>
    <property type="project" value="InterPro"/>
</dbReference>
<dbReference type="GO" id="GO:0003777">
    <property type="term" value="F:microtubule motor activity"/>
    <property type="evidence" value="ECO:0007669"/>
    <property type="project" value="InterPro"/>
</dbReference>
<dbReference type="PANTHER" id="PTHR47968">
    <property type="entry name" value="CENTROMERE PROTEIN E"/>
    <property type="match status" value="1"/>
</dbReference>
<feature type="transmembrane region" description="Helical" evidence="7">
    <location>
        <begin position="129"/>
        <end position="151"/>
    </location>
</feature>
<evidence type="ECO:0000256" key="2">
    <source>
        <dbReference type="ARBA" id="ARBA00023054"/>
    </source>
</evidence>
<reference evidence="9" key="1">
    <citation type="submission" date="2021-02" db="EMBL/GenBank/DDBJ databases">
        <authorList>
            <person name="Dougan E. K."/>
            <person name="Rhodes N."/>
            <person name="Thang M."/>
            <person name="Chan C."/>
        </authorList>
    </citation>
    <scope>NUCLEOTIDE SEQUENCE</scope>
</reference>
<name>A0A812TTG0_9DINO</name>
<keyword evidence="7" id="KW-0812">Transmembrane</keyword>
<evidence type="ECO:0000256" key="1">
    <source>
        <dbReference type="ARBA" id="ARBA00022701"/>
    </source>
</evidence>
<evidence type="ECO:0000256" key="6">
    <source>
        <dbReference type="SAM" id="MobiDB-lite"/>
    </source>
</evidence>
<dbReference type="InterPro" id="IPR036259">
    <property type="entry name" value="MFS_trans_sf"/>
</dbReference>